<sequence length="110" mass="11846">MCRIGDGVEVIGGESEFAVAGGLLGCEPSEGRSDSSEAALLPKDNLFLPKVIQDNCFGRITLKGVKASDDLKASKDYKLPKNLPSFRRFSFAPRIKTKTSEDSSSDKDCS</sequence>
<dbReference type="AlphaFoldDB" id="A0A5N6PK02"/>
<name>A0A5N6PK02_9ASTR</name>
<evidence type="ECO:0000313" key="2">
    <source>
        <dbReference type="Proteomes" id="UP000326396"/>
    </source>
</evidence>
<protein>
    <submittedName>
        <fullName evidence="1">Uncharacterized protein</fullName>
    </submittedName>
</protein>
<comment type="caution">
    <text evidence="1">The sequence shown here is derived from an EMBL/GenBank/DDBJ whole genome shotgun (WGS) entry which is preliminary data.</text>
</comment>
<dbReference type="Proteomes" id="UP000326396">
    <property type="component" value="Linkage Group LG12"/>
</dbReference>
<accession>A0A5N6PK02</accession>
<organism evidence="1 2">
    <name type="scientific">Mikania micrantha</name>
    <name type="common">bitter vine</name>
    <dbReference type="NCBI Taxonomy" id="192012"/>
    <lineage>
        <taxon>Eukaryota</taxon>
        <taxon>Viridiplantae</taxon>
        <taxon>Streptophyta</taxon>
        <taxon>Embryophyta</taxon>
        <taxon>Tracheophyta</taxon>
        <taxon>Spermatophyta</taxon>
        <taxon>Magnoliopsida</taxon>
        <taxon>eudicotyledons</taxon>
        <taxon>Gunneridae</taxon>
        <taxon>Pentapetalae</taxon>
        <taxon>asterids</taxon>
        <taxon>campanulids</taxon>
        <taxon>Asterales</taxon>
        <taxon>Asteraceae</taxon>
        <taxon>Asteroideae</taxon>
        <taxon>Heliantheae alliance</taxon>
        <taxon>Eupatorieae</taxon>
        <taxon>Mikania</taxon>
    </lineage>
</organism>
<evidence type="ECO:0000313" key="1">
    <source>
        <dbReference type="EMBL" id="KAD6454748.1"/>
    </source>
</evidence>
<gene>
    <name evidence="1" type="ORF">E3N88_09454</name>
</gene>
<proteinExistence type="predicted"/>
<keyword evidence="2" id="KW-1185">Reference proteome</keyword>
<dbReference type="EMBL" id="SZYD01000004">
    <property type="protein sequence ID" value="KAD6454748.1"/>
    <property type="molecule type" value="Genomic_DNA"/>
</dbReference>
<reference evidence="1 2" key="1">
    <citation type="submission" date="2019-05" db="EMBL/GenBank/DDBJ databases">
        <title>Mikania micrantha, genome provides insights into the molecular mechanism of rapid growth.</title>
        <authorList>
            <person name="Liu B."/>
        </authorList>
    </citation>
    <scope>NUCLEOTIDE SEQUENCE [LARGE SCALE GENOMIC DNA]</scope>
    <source>
        <strain evidence="1">NLD-2019</strain>
        <tissue evidence="1">Leaf</tissue>
    </source>
</reference>